<name>A0A1H0SNY7_9ACTN</name>
<sequence>MRPTAPNGSPEVVPVARESLRVQIMAAVAKLTEAGVGSPQFDAEELAAHLLGTTRTRLGLLPLVEPEWTERYRALVDRRAARVPLQHLTGEAYLGRTTVQVGPGVFIPRPETEVLLEWALQSIEDVPNPVVVDLCAGSGAIALGIAQARPDARVHAVERAAGALAWARRNAELHIDGGGTPIDLRGGDFNDQRLLTDLDGTADLVTANPPYVPDGTPVEPEVGEHDPAEAVFGGADGLDVIRPLISVCAALLKPGGFLAIEHDDTQGESVPALLSARRVLADVTDHPDLTGRPRFVTARRVTLPPR</sequence>
<dbReference type="InterPro" id="IPR004556">
    <property type="entry name" value="HemK-like"/>
</dbReference>
<accession>A0A1H0SNY7</accession>
<reference evidence="8 9" key="1">
    <citation type="submission" date="2016-10" db="EMBL/GenBank/DDBJ databases">
        <authorList>
            <person name="de Groot N.N."/>
        </authorList>
    </citation>
    <scope>NUCLEOTIDE SEQUENCE [LARGE SCALE GENOMIC DNA]</scope>
    <source>
        <strain evidence="9">P4-7,KCTC 19426,CECT 7604</strain>
    </source>
</reference>
<keyword evidence="2 5" id="KW-0808">Transferase</keyword>
<evidence type="ECO:0000256" key="5">
    <source>
        <dbReference type="HAMAP-Rule" id="MF_02126"/>
    </source>
</evidence>
<keyword evidence="3 5" id="KW-0949">S-adenosyl-L-methionine</keyword>
<dbReference type="PANTHER" id="PTHR18895:SF74">
    <property type="entry name" value="MTRF1L RELEASE FACTOR GLUTAMINE METHYLTRANSFERASE"/>
    <property type="match status" value="1"/>
</dbReference>
<feature type="binding site" evidence="5">
    <location>
        <position position="158"/>
    </location>
    <ligand>
        <name>S-adenosyl-L-methionine</name>
        <dbReference type="ChEBI" id="CHEBI:59789"/>
    </ligand>
</feature>
<evidence type="ECO:0000313" key="9">
    <source>
        <dbReference type="Proteomes" id="UP000198741"/>
    </source>
</evidence>
<comment type="caution">
    <text evidence="5">Lacks conserved residue(s) required for the propagation of feature annotation.</text>
</comment>
<dbReference type="CDD" id="cd02440">
    <property type="entry name" value="AdoMet_MTases"/>
    <property type="match status" value="1"/>
</dbReference>
<comment type="similarity">
    <text evidence="5">Belongs to the protein N5-glutamine methyltransferase family. PrmC subfamily.</text>
</comment>
<feature type="binding site" evidence="5">
    <location>
        <position position="208"/>
    </location>
    <ligand>
        <name>S-adenosyl-L-methionine</name>
        <dbReference type="ChEBI" id="CHEBI:59789"/>
    </ligand>
</feature>
<evidence type="ECO:0000259" key="6">
    <source>
        <dbReference type="Pfam" id="PF05175"/>
    </source>
</evidence>
<dbReference type="Proteomes" id="UP000198741">
    <property type="component" value="Chromosome I"/>
</dbReference>
<comment type="function">
    <text evidence="5">Methylates the class 1 translation termination release factors RF1/PrfA and RF2/PrfB on the glutamine residue of the universally conserved GGQ motif.</text>
</comment>
<dbReference type="Pfam" id="PF17827">
    <property type="entry name" value="PrmC_N"/>
    <property type="match status" value="1"/>
</dbReference>
<dbReference type="AlphaFoldDB" id="A0A1H0SNY7"/>
<comment type="catalytic activity">
    <reaction evidence="4 5">
        <text>L-glutaminyl-[peptide chain release factor] + S-adenosyl-L-methionine = N(5)-methyl-L-glutaminyl-[peptide chain release factor] + S-adenosyl-L-homocysteine + H(+)</text>
        <dbReference type="Rhea" id="RHEA:42896"/>
        <dbReference type="Rhea" id="RHEA-COMP:10271"/>
        <dbReference type="Rhea" id="RHEA-COMP:10272"/>
        <dbReference type="ChEBI" id="CHEBI:15378"/>
        <dbReference type="ChEBI" id="CHEBI:30011"/>
        <dbReference type="ChEBI" id="CHEBI:57856"/>
        <dbReference type="ChEBI" id="CHEBI:59789"/>
        <dbReference type="ChEBI" id="CHEBI:61891"/>
        <dbReference type="EC" id="2.1.1.297"/>
    </reaction>
</comment>
<dbReference type="NCBIfam" id="TIGR03534">
    <property type="entry name" value="RF_mod_PrmC"/>
    <property type="match status" value="1"/>
</dbReference>
<dbReference type="Gene3D" id="3.40.50.150">
    <property type="entry name" value="Vaccinia Virus protein VP39"/>
    <property type="match status" value="1"/>
</dbReference>
<protein>
    <recommendedName>
        <fullName evidence="5">Release factor glutamine methyltransferase</fullName>
        <shortName evidence="5">RF MTase</shortName>
        <ecNumber evidence="5">2.1.1.297</ecNumber>
    </recommendedName>
    <alternativeName>
        <fullName evidence="5">N5-glutamine methyltransferase PrmC</fullName>
    </alternativeName>
    <alternativeName>
        <fullName evidence="5">Protein-(glutamine-N5) MTase PrmC</fullName>
    </alternativeName>
    <alternativeName>
        <fullName evidence="5">Protein-glutamine N-methyltransferase PrmC</fullName>
    </alternativeName>
</protein>
<feature type="binding site" evidence="5">
    <location>
        <begin position="208"/>
        <end position="211"/>
    </location>
    <ligand>
        <name>substrate</name>
    </ligand>
</feature>
<gene>
    <name evidence="5" type="primary">prmC</name>
    <name evidence="8" type="ORF">SAMN04515671_4220</name>
</gene>
<dbReference type="GO" id="GO:0102559">
    <property type="term" value="F:peptide chain release factor N(5)-glutamine methyltransferase activity"/>
    <property type="evidence" value="ECO:0007669"/>
    <property type="project" value="UniProtKB-EC"/>
</dbReference>
<evidence type="ECO:0000256" key="3">
    <source>
        <dbReference type="ARBA" id="ARBA00022691"/>
    </source>
</evidence>
<organism evidence="8 9">
    <name type="scientific">Nakamurella panacisegetis</name>
    <dbReference type="NCBI Taxonomy" id="1090615"/>
    <lineage>
        <taxon>Bacteria</taxon>
        <taxon>Bacillati</taxon>
        <taxon>Actinomycetota</taxon>
        <taxon>Actinomycetes</taxon>
        <taxon>Nakamurellales</taxon>
        <taxon>Nakamurellaceae</taxon>
        <taxon>Nakamurella</taxon>
    </lineage>
</organism>
<dbReference type="PANTHER" id="PTHR18895">
    <property type="entry name" value="HEMK METHYLTRANSFERASE"/>
    <property type="match status" value="1"/>
</dbReference>
<dbReference type="STRING" id="1090615.SAMN04515671_4220"/>
<keyword evidence="1 5" id="KW-0489">Methyltransferase</keyword>
<dbReference type="InterPro" id="IPR040758">
    <property type="entry name" value="PrmC_N"/>
</dbReference>
<dbReference type="EMBL" id="LT629710">
    <property type="protein sequence ID" value="SDP43542.1"/>
    <property type="molecule type" value="Genomic_DNA"/>
</dbReference>
<dbReference type="Pfam" id="PF05175">
    <property type="entry name" value="MTS"/>
    <property type="match status" value="1"/>
</dbReference>
<dbReference type="InterPro" id="IPR050320">
    <property type="entry name" value="N5-glutamine_MTase"/>
</dbReference>
<dbReference type="Gene3D" id="1.10.8.10">
    <property type="entry name" value="DNA helicase RuvA subunit, C-terminal domain"/>
    <property type="match status" value="1"/>
</dbReference>
<evidence type="ECO:0000256" key="1">
    <source>
        <dbReference type="ARBA" id="ARBA00022603"/>
    </source>
</evidence>
<feature type="binding site" evidence="5">
    <location>
        <position position="189"/>
    </location>
    <ligand>
        <name>S-adenosyl-L-methionine</name>
        <dbReference type="ChEBI" id="CHEBI:59789"/>
    </ligand>
</feature>
<dbReference type="SUPFAM" id="SSF53335">
    <property type="entry name" value="S-adenosyl-L-methionine-dependent methyltransferases"/>
    <property type="match status" value="1"/>
</dbReference>
<dbReference type="InterPro" id="IPR029063">
    <property type="entry name" value="SAM-dependent_MTases_sf"/>
</dbReference>
<evidence type="ECO:0000256" key="2">
    <source>
        <dbReference type="ARBA" id="ARBA00022679"/>
    </source>
</evidence>
<evidence type="ECO:0000259" key="7">
    <source>
        <dbReference type="Pfam" id="PF17827"/>
    </source>
</evidence>
<keyword evidence="9" id="KW-1185">Reference proteome</keyword>
<dbReference type="GO" id="GO:0032259">
    <property type="term" value="P:methylation"/>
    <property type="evidence" value="ECO:0007669"/>
    <property type="project" value="UniProtKB-KW"/>
</dbReference>
<evidence type="ECO:0000313" key="8">
    <source>
        <dbReference type="EMBL" id="SDP43542.1"/>
    </source>
</evidence>
<feature type="domain" description="Release factor glutamine methyltransferase N-terminal" evidence="7">
    <location>
        <begin position="26"/>
        <end position="90"/>
    </location>
</feature>
<proteinExistence type="inferred from homology"/>
<feature type="domain" description="Methyltransferase small" evidence="6">
    <location>
        <begin position="123"/>
        <end position="212"/>
    </location>
</feature>
<dbReference type="InterPro" id="IPR019874">
    <property type="entry name" value="RF_methyltr_PrmC"/>
</dbReference>
<dbReference type="NCBIfam" id="TIGR00536">
    <property type="entry name" value="hemK_fam"/>
    <property type="match status" value="1"/>
</dbReference>
<dbReference type="InterPro" id="IPR007848">
    <property type="entry name" value="Small_mtfrase_dom"/>
</dbReference>
<dbReference type="EC" id="2.1.1.297" evidence="5"/>
<evidence type="ECO:0000256" key="4">
    <source>
        <dbReference type="ARBA" id="ARBA00048391"/>
    </source>
</evidence>
<dbReference type="HAMAP" id="MF_02126">
    <property type="entry name" value="RF_methyltr_PrmC"/>
    <property type="match status" value="1"/>
</dbReference>